<dbReference type="AlphaFoldDB" id="A0A2P2NBI3"/>
<evidence type="ECO:0000313" key="2">
    <source>
        <dbReference type="EMBL" id="MBX39832.1"/>
    </source>
</evidence>
<evidence type="ECO:0000256" key="1">
    <source>
        <dbReference type="SAM" id="MobiDB-lite"/>
    </source>
</evidence>
<feature type="region of interest" description="Disordered" evidence="1">
    <location>
        <begin position="1"/>
        <end position="20"/>
    </location>
</feature>
<sequence length="20" mass="2156">MDVDANLPNADNLPILMSRG</sequence>
<organism evidence="2">
    <name type="scientific">Rhizophora mucronata</name>
    <name type="common">Asiatic mangrove</name>
    <dbReference type="NCBI Taxonomy" id="61149"/>
    <lineage>
        <taxon>Eukaryota</taxon>
        <taxon>Viridiplantae</taxon>
        <taxon>Streptophyta</taxon>
        <taxon>Embryophyta</taxon>
        <taxon>Tracheophyta</taxon>
        <taxon>Spermatophyta</taxon>
        <taxon>Magnoliopsida</taxon>
        <taxon>eudicotyledons</taxon>
        <taxon>Gunneridae</taxon>
        <taxon>Pentapetalae</taxon>
        <taxon>rosids</taxon>
        <taxon>fabids</taxon>
        <taxon>Malpighiales</taxon>
        <taxon>Rhizophoraceae</taxon>
        <taxon>Rhizophora</taxon>
    </lineage>
</organism>
<accession>A0A2P2NBI3</accession>
<protein>
    <submittedName>
        <fullName evidence="2">Uncharacterized protein</fullName>
    </submittedName>
</protein>
<dbReference type="EMBL" id="GGEC01059348">
    <property type="protein sequence ID" value="MBX39832.1"/>
    <property type="molecule type" value="Transcribed_RNA"/>
</dbReference>
<reference evidence="2" key="1">
    <citation type="submission" date="2018-02" db="EMBL/GenBank/DDBJ databases">
        <title>Rhizophora mucronata_Transcriptome.</title>
        <authorList>
            <person name="Meera S.P."/>
            <person name="Sreeshan A."/>
            <person name="Augustine A."/>
        </authorList>
    </citation>
    <scope>NUCLEOTIDE SEQUENCE</scope>
    <source>
        <tissue evidence="2">Leaf</tissue>
    </source>
</reference>
<proteinExistence type="predicted"/>
<name>A0A2P2NBI3_RHIMU</name>